<name>A0AA97AJY0_9CYAN</name>
<accession>A0AA97AJY0</accession>
<dbReference type="GO" id="GO:0015074">
    <property type="term" value="P:DNA integration"/>
    <property type="evidence" value="ECO:0007669"/>
    <property type="project" value="UniProtKB-KW"/>
</dbReference>
<evidence type="ECO:0000256" key="5">
    <source>
        <dbReference type="PROSITE-ProRule" id="PRU01248"/>
    </source>
</evidence>
<keyword evidence="2" id="KW-0229">DNA integration</keyword>
<dbReference type="Gene3D" id="1.10.443.10">
    <property type="entry name" value="Intergrase catalytic core"/>
    <property type="match status" value="1"/>
</dbReference>
<dbReference type="InterPro" id="IPR013762">
    <property type="entry name" value="Integrase-like_cat_sf"/>
</dbReference>
<sequence length="320" mass="37269">MEPRPRKLLDQVRDALRVKHYSYSTEKTYVHWIRRFILFHNKRHPSEMGTPEVTQFLTYLAVNEHVAASTQNQALSAIIFLYRVVLQQELAGINAVRAKPSRYLPTVLTPEEVHQVISHLYGVYKLLIQLLYGSGLRLSEGLQLRVKDVDFAQRQLLIRDTKGRESRVTMLPSRVIEPLQVHLQGVRQLHNQDLERGYGSVYLPFALERKYPNADRQWIWQYIFPADRLSHDPRSGVTRRYHLHETGIQRAVRSAVRQAKIQKRVTCHTFRHSFATHLLEDGYDIRTVQELLGHKDVKTTMIYTHVLNRGGRGVRSPLDG</sequence>
<dbReference type="PROSITE" id="PS51898">
    <property type="entry name" value="TYR_RECOMBINASE"/>
    <property type="match status" value="1"/>
</dbReference>
<evidence type="ECO:0000256" key="3">
    <source>
        <dbReference type="ARBA" id="ARBA00023125"/>
    </source>
</evidence>
<dbReference type="InterPro" id="IPR050090">
    <property type="entry name" value="Tyrosine_recombinase_XerCD"/>
</dbReference>
<dbReference type="RefSeq" id="WP_316434682.1">
    <property type="nucleotide sequence ID" value="NZ_CP053586.1"/>
</dbReference>
<reference evidence="8" key="1">
    <citation type="submission" date="2020-05" db="EMBL/GenBank/DDBJ databases">
        <authorList>
            <person name="Zhu T."/>
            <person name="Keshari N."/>
            <person name="Lu X."/>
        </authorList>
    </citation>
    <scope>NUCLEOTIDE SEQUENCE</scope>
    <source>
        <strain evidence="8">NK1-12</strain>
    </source>
</reference>
<dbReference type="PANTHER" id="PTHR30349:SF64">
    <property type="entry name" value="PROPHAGE INTEGRASE INTD-RELATED"/>
    <property type="match status" value="1"/>
</dbReference>
<evidence type="ECO:0000256" key="2">
    <source>
        <dbReference type="ARBA" id="ARBA00022908"/>
    </source>
</evidence>
<dbReference type="GO" id="GO:0006310">
    <property type="term" value="P:DNA recombination"/>
    <property type="evidence" value="ECO:0007669"/>
    <property type="project" value="UniProtKB-KW"/>
</dbReference>
<feature type="domain" description="Tyr recombinase" evidence="6">
    <location>
        <begin position="103"/>
        <end position="316"/>
    </location>
</feature>
<dbReference type="InterPro" id="IPR011946">
    <property type="entry name" value="Integrase_integron-type"/>
</dbReference>
<dbReference type="SUPFAM" id="SSF56349">
    <property type="entry name" value="DNA breaking-rejoining enzymes"/>
    <property type="match status" value="1"/>
</dbReference>
<dbReference type="InterPro" id="IPR011010">
    <property type="entry name" value="DNA_brk_join_enz"/>
</dbReference>
<evidence type="ECO:0000256" key="1">
    <source>
        <dbReference type="ARBA" id="ARBA00008857"/>
    </source>
</evidence>
<dbReference type="InterPro" id="IPR004107">
    <property type="entry name" value="Integrase_SAM-like_N"/>
</dbReference>
<evidence type="ECO:0000259" key="7">
    <source>
        <dbReference type="PROSITE" id="PS51900"/>
    </source>
</evidence>
<dbReference type="Pfam" id="PF00589">
    <property type="entry name" value="Phage_integrase"/>
    <property type="match status" value="1"/>
</dbReference>
<gene>
    <name evidence="8" type="ORF">HJG54_09675</name>
</gene>
<evidence type="ECO:0000313" key="8">
    <source>
        <dbReference type="EMBL" id="WNZ23102.1"/>
    </source>
</evidence>
<keyword evidence="3 5" id="KW-0238">DNA-binding</keyword>
<dbReference type="NCBIfam" id="TIGR02249">
    <property type="entry name" value="integrase_gron"/>
    <property type="match status" value="1"/>
</dbReference>
<dbReference type="Pfam" id="PF13495">
    <property type="entry name" value="Phage_int_SAM_4"/>
    <property type="match status" value="1"/>
</dbReference>
<dbReference type="GO" id="GO:0003677">
    <property type="term" value="F:DNA binding"/>
    <property type="evidence" value="ECO:0007669"/>
    <property type="project" value="UniProtKB-UniRule"/>
</dbReference>
<dbReference type="PANTHER" id="PTHR30349">
    <property type="entry name" value="PHAGE INTEGRASE-RELATED"/>
    <property type="match status" value="1"/>
</dbReference>
<dbReference type="InterPro" id="IPR044068">
    <property type="entry name" value="CB"/>
</dbReference>
<evidence type="ECO:0000256" key="4">
    <source>
        <dbReference type="ARBA" id="ARBA00023172"/>
    </source>
</evidence>
<proteinExistence type="inferred from homology"/>
<keyword evidence="4" id="KW-0233">DNA recombination</keyword>
<evidence type="ECO:0000259" key="6">
    <source>
        <dbReference type="PROSITE" id="PS51898"/>
    </source>
</evidence>
<organism evidence="8">
    <name type="scientific">Leptolyngbya sp. NK1-12</name>
    <dbReference type="NCBI Taxonomy" id="2547451"/>
    <lineage>
        <taxon>Bacteria</taxon>
        <taxon>Bacillati</taxon>
        <taxon>Cyanobacteriota</taxon>
        <taxon>Cyanophyceae</taxon>
        <taxon>Leptolyngbyales</taxon>
        <taxon>Leptolyngbyaceae</taxon>
        <taxon>Leptolyngbya group</taxon>
        <taxon>Leptolyngbya</taxon>
    </lineage>
</organism>
<dbReference type="InterPro" id="IPR002104">
    <property type="entry name" value="Integrase_catalytic"/>
</dbReference>
<dbReference type="Gene3D" id="1.10.150.130">
    <property type="match status" value="1"/>
</dbReference>
<dbReference type="InterPro" id="IPR010998">
    <property type="entry name" value="Integrase_recombinase_N"/>
</dbReference>
<protein>
    <submittedName>
        <fullName evidence="8">Integron integrase</fullName>
    </submittedName>
</protein>
<dbReference type="AlphaFoldDB" id="A0AA97AJY0"/>
<comment type="similarity">
    <text evidence="1">Belongs to the 'phage' integrase family.</text>
</comment>
<dbReference type="PROSITE" id="PS51900">
    <property type="entry name" value="CB"/>
    <property type="match status" value="1"/>
</dbReference>
<feature type="domain" description="Core-binding (CB)" evidence="7">
    <location>
        <begin position="3"/>
        <end position="86"/>
    </location>
</feature>
<dbReference type="EMBL" id="CP053586">
    <property type="protein sequence ID" value="WNZ23102.1"/>
    <property type="molecule type" value="Genomic_DNA"/>
</dbReference>